<gene>
    <name evidence="6" type="ORF">DHV22_12400</name>
</gene>
<reference evidence="6 7" key="1">
    <citation type="journal article" date="2018" name="Nat. Biotechnol.">
        <title>A standardized bacterial taxonomy based on genome phylogeny substantially revises the tree of life.</title>
        <authorList>
            <person name="Parks D.H."/>
            <person name="Chuvochina M."/>
            <person name="Waite D.W."/>
            <person name="Rinke C."/>
            <person name="Skarshewski A."/>
            <person name="Chaumeil P.A."/>
            <person name="Hugenholtz P."/>
        </authorList>
    </citation>
    <scope>NUCLEOTIDE SEQUENCE [LARGE SCALE GENOMIC DNA]</scope>
    <source>
        <strain evidence="6">UBA10227</strain>
    </source>
</reference>
<dbReference type="GO" id="GO:0003677">
    <property type="term" value="F:DNA binding"/>
    <property type="evidence" value="ECO:0007669"/>
    <property type="project" value="UniProtKB-KW"/>
</dbReference>
<dbReference type="Gene3D" id="1.10.287.1120">
    <property type="entry name" value="Bipartite methylase S protein"/>
    <property type="match status" value="1"/>
</dbReference>
<name>A0A3D6BTX5_9FLAO</name>
<dbReference type="Gene3D" id="3.90.220.20">
    <property type="entry name" value="DNA methylase specificity domains"/>
    <property type="match status" value="2"/>
</dbReference>
<dbReference type="Proteomes" id="UP000263268">
    <property type="component" value="Unassembled WGS sequence"/>
</dbReference>
<dbReference type="InterPro" id="IPR000055">
    <property type="entry name" value="Restrct_endonuc_typeI_TRD"/>
</dbReference>
<dbReference type="CDD" id="cd17283">
    <property type="entry name" value="RMtype1_S_Hpy180ORF7835P_TRD2-CR2_like"/>
    <property type="match status" value="1"/>
</dbReference>
<dbReference type="PANTHER" id="PTHR30408">
    <property type="entry name" value="TYPE-1 RESTRICTION ENZYME ECOKI SPECIFICITY PROTEIN"/>
    <property type="match status" value="1"/>
</dbReference>
<dbReference type="GO" id="GO:0009307">
    <property type="term" value="P:DNA restriction-modification system"/>
    <property type="evidence" value="ECO:0007669"/>
    <property type="project" value="UniProtKB-KW"/>
</dbReference>
<comment type="similarity">
    <text evidence="1">Belongs to the type-I restriction system S methylase family.</text>
</comment>
<keyword evidence="4" id="KW-0175">Coiled coil</keyword>
<evidence type="ECO:0000259" key="5">
    <source>
        <dbReference type="Pfam" id="PF01420"/>
    </source>
</evidence>
<feature type="domain" description="Type I restriction modification DNA specificity" evidence="5">
    <location>
        <begin position="233"/>
        <end position="417"/>
    </location>
</feature>
<protein>
    <recommendedName>
        <fullName evidence="5">Type I restriction modification DNA specificity domain-containing protein</fullName>
    </recommendedName>
</protein>
<evidence type="ECO:0000256" key="3">
    <source>
        <dbReference type="ARBA" id="ARBA00023125"/>
    </source>
</evidence>
<accession>A0A3D6BTX5</accession>
<comment type="caution">
    <text evidence="6">The sequence shown here is derived from an EMBL/GenBank/DDBJ whole genome shotgun (WGS) entry which is preliminary data.</text>
</comment>
<proteinExistence type="inferred from homology"/>
<dbReference type="PANTHER" id="PTHR30408:SF12">
    <property type="entry name" value="TYPE I RESTRICTION ENZYME MJAVIII SPECIFICITY SUBUNIT"/>
    <property type="match status" value="1"/>
</dbReference>
<sequence length="436" mass="49447">MLMNNKEKNIVPQLRFPEFVEDVEWNIDKFSSFIKLYRGSSPRPISQFLTKDENGVNWIKIGDTKNAVGFKISKVEEKITTEGSKKSRKVKKGELILANSMSYGATYELKIEGCIYDGWFVLREYEDSFDKQFLLQLLNSDFLQIQYKRLAAGGIVQNISSEIVYNTLLPKFSIKEQQKIAACLSSLDEVINAETEKLELLQDHKKGLLQHLFPQEGETQPKYRFPEFKNGGDWKEVALGDLVEIKGRIGYRGYTVKDIVKKGEGAITLSPSNFDDNGKLNFDKSTYISWDKYNESPEIMLEEGQTVLVKTASVGKSAYVENLPEKTTVNPQIVVLKPKKIQPKFLSYTIFHNYVQNQIRNTVGAGAIPNMSQASISKLKILLPPSKGEKEQQKIADCLSSVDNLIEAQSQKIEDLENHKKGLLQQLFPNINDVVV</sequence>
<keyword evidence="3" id="KW-0238">DNA-binding</keyword>
<keyword evidence="2" id="KW-0680">Restriction system</keyword>
<organism evidence="6 7">
    <name type="scientific">Xanthomarina gelatinilytica</name>
    <dbReference type="NCBI Taxonomy" id="1137281"/>
    <lineage>
        <taxon>Bacteria</taxon>
        <taxon>Pseudomonadati</taxon>
        <taxon>Bacteroidota</taxon>
        <taxon>Flavobacteriia</taxon>
        <taxon>Flavobacteriales</taxon>
        <taxon>Flavobacteriaceae</taxon>
        <taxon>Xanthomarina</taxon>
    </lineage>
</organism>
<dbReference type="InterPro" id="IPR044946">
    <property type="entry name" value="Restrct_endonuc_typeI_TRD_sf"/>
</dbReference>
<dbReference type="AlphaFoldDB" id="A0A3D6BTX5"/>
<evidence type="ECO:0000256" key="1">
    <source>
        <dbReference type="ARBA" id="ARBA00010923"/>
    </source>
</evidence>
<feature type="coiled-coil region" evidence="4">
    <location>
        <begin position="399"/>
        <end position="426"/>
    </location>
</feature>
<evidence type="ECO:0000256" key="4">
    <source>
        <dbReference type="SAM" id="Coils"/>
    </source>
</evidence>
<evidence type="ECO:0000313" key="6">
    <source>
        <dbReference type="EMBL" id="HCY82334.1"/>
    </source>
</evidence>
<evidence type="ECO:0000313" key="7">
    <source>
        <dbReference type="Proteomes" id="UP000263268"/>
    </source>
</evidence>
<dbReference type="SUPFAM" id="SSF116734">
    <property type="entry name" value="DNA methylase specificity domain"/>
    <property type="match status" value="2"/>
</dbReference>
<dbReference type="InterPro" id="IPR052021">
    <property type="entry name" value="Type-I_RS_S_subunit"/>
</dbReference>
<evidence type="ECO:0000256" key="2">
    <source>
        <dbReference type="ARBA" id="ARBA00022747"/>
    </source>
</evidence>
<feature type="domain" description="Type I restriction modification DNA specificity" evidence="5">
    <location>
        <begin position="24"/>
        <end position="199"/>
    </location>
</feature>
<dbReference type="EMBL" id="DPRK01000199">
    <property type="protein sequence ID" value="HCY82334.1"/>
    <property type="molecule type" value="Genomic_DNA"/>
</dbReference>
<dbReference type="Pfam" id="PF01420">
    <property type="entry name" value="Methylase_S"/>
    <property type="match status" value="2"/>
</dbReference>